<reference evidence="3" key="2">
    <citation type="journal article" date="2010" name="Stand. Genomic Sci.">
        <title>Complete genome sequence of Thermaerobacter marianensis type strain (7p75aT).</title>
        <authorList>
            <person name="Han C."/>
            <person name="Gu W."/>
            <person name="Zhang X."/>
            <person name="Lapidus A."/>
            <person name="Nolan M."/>
            <person name="Copeland A."/>
            <person name="Lucas S."/>
            <person name="Glavina Del Rio T."/>
            <person name="Tice H."/>
            <person name="Cheng J."/>
            <person name="Tapia R."/>
            <person name="Goodwin L."/>
            <person name="Pitluck S."/>
            <person name="Pagani I."/>
            <person name="Ivanova N."/>
            <person name="Mavromatis K."/>
            <person name="Mikhailova N."/>
            <person name="Pati A."/>
            <person name="Chen A."/>
            <person name="Palaniappan K."/>
            <person name="Land M."/>
            <person name="Hauser L."/>
            <person name="Chang Y."/>
            <person name="Jeffries C."/>
            <person name="Schneider S."/>
            <person name="Rohde M."/>
            <person name="Goker M."/>
            <person name="Pukall R."/>
            <person name="Woyke T."/>
            <person name="Bristow J."/>
            <person name="Eisen J."/>
            <person name="Markowitz V."/>
            <person name="Hugenholtz P."/>
            <person name="Kyrpides N."/>
            <person name="Klenk H."/>
            <person name="Detter J."/>
        </authorList>
    </citation>
    <scope>NUCLEOTIDE SEQUENCE [LARGE SCALE GENOMIC DNA]</scope>
    <source>
        <strain evidence="3">ATCC 700841 / DSM 12885 / JCM 10246 / 7p75a</strain>
    </source>
</reference>
<sequence length="470" mass="50453">MTRVGSRRGDPPSQRPARPARPPGPWASPDARRAVLAALVLLALLALARWPGGRTVPGPLGRFVPAGGIRAAELAFAWPEYRARVVLTSDERQHLARALAATRPVAGRGAASPPSPHFAYWQLDWTDAAGRRHALLISPDGRFFSPERGYLDRTGPLWAVVQPVTERLAAGFFGEPLPWPEVDRLWPWDAVAVLRDLETGRTLRAVRYGGYQHADAEPLTREDTAVLRSLYGGAWSWRRRAVVLEVAGRRVAASINGMPHGNGIVAENDFDGHFCVHTLEATTHVRDRSDPGHQLMVLKSSGRLVDHLRSAPPHAAAAWLWIALANGDVATASHVVADPRDPGWTVLARRLATVLQFVEVEQASTLAVRGSQARVRLRGTAYYTGDRPPARLDVTWTMTRHDGFWTVAAADVAGLLPPPAPAAPGPAPGDSRWTWPAGRRGPAAAAGPAHPGTVPPPARVGCAGDPGGGP</sequence>
<evidence type="ECO:0000313" key="3">
    <source>
        <dbReference type="Proteomes" id="UP000008915"/>
    </source>
</evidence>
<protein>
    <submittedName>
        <fullName evidence="2">Uncharacterized protein</fullName>
    </submittedName>
</protein>
<feature type="region of interest" description="Disordered" evidence="1">
    <location>
        <begin position="1"/>
        <end position="28"/>
    </location>
</feature>
<dbReference type="Proteomes" id="UP000008915">
    <property type="component" value="Chromosome"/>
</dbReference>
<dbReference type="eggNOG" id="COG1388">
    <property type="taxonomic scope" value="Bacteria"/>
</dbReference>
<dbReference type="STRING" id="644966.Tmar_0902"/>
<organism evidence="2 3">
    <name type="scientific">Thermaerobacter marianensis (strain ATCC 700841 / DSM 12885 / JCM 10246 / 7p75a)</name>
    <dbReference type="NCBI Taxonomy" id="644966"/>
    <lineage>
        <taxon>Bacteria</taxon>
        <taxon>Bacillati</taxon>
        <taxon>Bacillota</taxon>
        <taxon>Clostridia</taxon>
        <taxon>Eubacteriales</taxon>
        <taxon>Clostridiales Family XVII. Incertae Sedis</taxon>
        <taxon>Thermaerobacter</taxon>
    </lineage>
</organism>
<dbReference type="RefSeq" id="WP_013495321.1">
    <property type="nucleotide sequence ID" value="NC_014831.1"/>
</dbReference>
<accession>E6SJ88</accession>
<feature type="compositionally biased region" description="Low complexity" evidence="1">
    <location>
        <begin position="436"/>
        <end position="452"/>
    </location>
</feature>
<evidence type="ECO:0000256" key="1">
    <source>
        <dbReference type="SAM" id="MobiDB-lite"/>
    </source>
</evidence>
<feature type="region of interest" description="Disordered" evidence="1">
    <location>
        <begin position="418"/>
        <end position="470"/>
    </location>
</feature>
<dbReference type="EMBL" id="CP002344">
    <property type="protein sequence ID" value="ADU51016.1"/>
    <property type="molecule type" value="Genomic_DNA"/>
</dbReference>
<dbReference type="HOGENOM" id="CLU_581284_0_0_9"/>
<gene>
    <name evidence="2" type="ordered locus">Tmar_0902</name>
</gene>
<feature type="compositionally biased region" description="Pro residues" evidence="1">
    <location>
        <begin position="418"/>
        <end position="427"/>
    </location>
</feature>
<dbReference type="KEGG" id="tmr:Tmar_0902"/>
<reference evidence="2 3" key="1">
    <citation type="journal article" date="2010" name="Stand. Genomic Sci.">
        <title>Complete genome sequence of Thermaerobacter marianensis type strain (7p75a).</title>
        <authorList>
            <person name="Han C."/>
            <person name="Gu W."/>
            <person name="Zhang X."/>
            <person name="Lapidus A."/>
            <person name="Nolan M."/>
            <person name="Copeland A."/>
            <person name="Lucas S."/>
            <person name="Del Rio T.G."/>
            <person name="Tice H."/>
            <person name="Cheng J.F."/>
            <person name="Tapia R."/>
            <person name="Goodwin L."/>
            <person name="Pitluck S."/>
            <person name="Pagani I."/>
            <person name="Ivanova N."/>
            <person name="Mavromatis K."/>
            <person name="Mikhailova N."/>
            <person name="Pati A."/>
            <person name="Chen A."/>
            <person name="Palaniappan K."/>
            <person name="Land M."/>
            <person name="Hauser L."/>
            <person name="Chang Y.J."/>
            <person name="Jeffries C.D."/>
            <person name="Schneider S."/>
            <person name="Rohde M."/>
            <person name="Goker M."/>
            <person name="Pukall R."/>
            <person name="Woyke T."/>
            <person name="Bristow J."/>
            <person name="Eisen J.A."/>
            <person name="Markowitz V."/>
            <person name="Hugenholtz P."/>
            <person name="Kyrpides N.C."/>
            <person name="Klenk H.P."/>
            <person name="Detter J.C."/>
        </authorList>
    </citation>
    <scope>NUCLEOTIDE SEQUENCE [LARGE SCALE GENOMIC DNA]</scope>
    <source>
        <strain evidence="3">ATCC 700841 / DSM 12885 / JCM 10246 / 7p75a</strain>
    </source>
</reference>
<name>E6SJ88_THEM7</name>
<proteinExistence type="predicted"/>
<dbReference type="AlphaFoldDB" id="E6SJ88"/>
<keyword evidence="3" id="KW-1185">Reference proteome</keyword>
<evidence type="ECO:0000313" key="2">
    <source>
        <dbReference type="EMBL" id="ADU51016.1"/>
    </source>
</evidence>